<dbReference type="CDD" id="cd06588">
    <property type="entry name" value="PhnB_like"/>
    <property type="match status" value="1"/>
</dbReference>
<dbReference type="STRING" id="655355.SAMN05216283_11432"/>
<dbReference type="AlphaFoldDB" id="A0A1I2L4Q8"/>
<keyword evidence="3" id="KW-1185">Reference proteome</keyword>
<proteinExistence type="predicted"/>
<dbReference type="InterPro" id="IPR028973">
    <property type="entry name" value="PhnB-like"/>
</dbReference>
<dbReference type="Gene3D" id="3.10.180.10">
    <property type="entry name" value="2,3-Dihydroxybiphenyl 1,2-Dioxygenase, domain 1"/>
    <property type="match status" value="1"/>
</dbReference>
<evidence type="ECO:0000259" key="1">
    <source>
        <dbReference type="Pfam" id="PF06983"/>
    </source>
</evidence>
<protein>
    <submittedName>
        <fullName evidence="2">PhnB protein</fullName>
    </submittedName>
</protein>
<name>A0A1I2L4Q8_9BACT</name>
<dbReference type="EMBL" id="FONW01000014">
    <property type="protein sequence ID" value="SFF72437.1"/>
    <property type="molecule type" value="Genomic_DNA"/>
</dbReference>
<gene>
    <name evidence="2" type="ORF">SAMN05216283_11432</name>
</gene>
<evidence type="ECO:0000313" key="2">
    <source>
        <dbReference type="EMBL" id="SFF72437.1"/>
    </source>
</evidence>
<dbReference type="PANTHER" id="PTHR33990:SF1">
    <property type="entry name" value="PROTEIN YJDN"/>
    <property type="match status" value="1"/>
</dbReference>
<reference evidence="2 3" key="1">
    <citation type="submission" date="2016-10" db="EMBL/GenBank/DDBJ databases">
        <authorList>
            <person name="de Groot N.N."/>
        </authorList>
    </citation>
    <scope>NUCLEOTIDE SEQUENCE [LARGE SCALE GENOMIC DNA]</scope>
    <source>
        <strain evidence="2 3">CGMCC 1.9156</strain>
    </source>
</reference>
<dbReference type="InterPro" id="IPR029068">
    <property type="entry name" value="Glyas_Bleomycin-R_OHBP_Dase"/>
</dbReference>
<dbReference type="SUPFAM" id="SSF54593">
    <property type="entry name" value="Glyoxalase/Bleomycin resistance protein/Dihydroxybiphenyl dioxygenase"/>
    <property type="match status" value="1"/>
</dbReference>
<sequence length="146" mass="16662">MATVSTYLNFDRNTEEAFNYYKSVFGTEFSQDGIIARFKDIPPQEGMPPIPEEDQNLVMHVALPILGGHILMGTDAPECMDFKISPGNTVYINLQPDTRQETRRLFKALSEGGTVEQELQEMFWGDYYGSCKDKFGIQWMLNCSEK</sequence>
<organism evidence="2 3">
    <name type="scientific">Sunxiuqinia elliptica</name>
    <dbReference type="NCBI Taxonomy" id="655355"/>
    <lineage>
        <taxon>Bacteria</taxon>
        <taxon>Pseudomonadati</taxon>
        <taxon>Bacteroidota</taxon>
        <taxon>Bacteroidia</taxon>
        <taxon>Marinilabiliales</taxon>
        <taxon>Prolixibacteraceae</taxon>
        <taxon>Sunxiuqinia</taxon>
    </lineage>
</organism>
<feature type="domain" description="PhnB-like" evidence="1">
    <location>
        <begin position="4"/>
        <end position="140"/>
    </location>
</feature>
<dbReference type="Proteomes" id="UP000198964">
    <property type="component" value="Unassembled WGS sequence"/>
</dbReference>
<evidence type="ECO:0000313" key="3">
    <source>
        <dbReference type="Proteomes" id="UP000198964"/>
    </source>
</evidence>
<dbReference type="RefSeq" id="WP_093921380.1">
    <property type="nucleotide sequence ID" value="NZ_FONW01000014.1"/>
</dbReference>
<accession>A0A1I2L4Q8</accession>
<dbReference type="Pfam" id="PF06983">
    <property type="entry name" value="3-dmu-9_3-mt"/>
    <property type="match status" value="1"/>
</dbReference>
<dbReference type="PANTHER" id="PTHR33990">
    <property type="entry name" value="PROTEIN YJDN-RELATED"/>
    <property type="match status" value="1"/>
</dbReference>